<dbReference type="OrthoDB" id="1929682at2759"/>
<dbReference type="Proteomes" id="UP000236161">
    <property type="component" value="Unassembled WGS sequence"/>
</dbReference>
<dbReference type="AlphaFoldDB" id="A0A2I0AGF1"/>
<dbReference type="PANTHER" id="PTHR33780">
    <property type="entry name" value="EXPRESSED PROTEIN"/>
    <property type="match status" value="1"/>
</dbReference>
<keyword evidence="2" id="KW-0472">Membrane</keyword>
<evidence type="ECO:0000313" key="4">
    <source>
        <dbReference type="Proteomes" id="UP000236161"/>
    </source>
</evidence>
<proteinExistence type="predicted"/>
<evidence type="ECO:0000256" key="2">
    <source>
        <dbReference type="SAM" id="Phobius"/>
    </source>
</evidence>
<gene>
    <name evidence="3" type="ORF">AXF42_Ash000484</name>
</gene>
<keyword evidence="2" id="KW-0812">Transmembrane</keyword>
<feature type="compositionally biased region" description="Basic and acidic residues" evidence="1">
    <location>
        <begin position="32"/>
        <end position="46"/>
    </location>
</feature>
<sequence>MRRRNADVTPNRRFLISFVSIALHIIPGLGDDPSKTSKDSGTDHPSKSTGKTGGEVLLICLGLAAALAFAFLMFRLWQKKKREEQHARLLKLFEEDDELELELGLRD</sequence>
<keyword evidence="2" id="KW-1133">Transmembrane helix</keyword>
<name>A0A2I0AGF1_9ASPA</name>
<accession>A0A2I0AGF1</accession>
<dbReference type="PANTHER" id="PTHR33780:SF10">
    <property type="entry name" value="TRANSMEMBRANE PROTEIN"/>
    <property type="match status" value="1"/>
</dbReference>
<evidence type="ECO:0000313" key="3">
    <source>
        <dbReference type="EMBL" id="PKA54649.1"/>
    </source>
</evidence>
<reference evidence="3 4" key="1">
    <citation type="journal article" date="2017" name="Nature">
        <title>The Apostasia genome and the evolution of orchids.</title>
        <authorList>
            <person name="Zhang G.Q."/>
            <person name="Liu K.W."/>
            <person name="Li Z."/>
            <person name="Lohaus R."/>
            <person name="Hsiao Y.Y."/>
            <person name="Niu S.C."/>
            <person name="Wang J.Y."/>
            <person name="Lin Y.C."/>
            <person name="Xu Q."/>
            <person name="Chen L.J."/>
            <person name="Yoshida K."/>
            <person name="Fujiwara S."/>
            <person name="Wang Z.W."/>
            <person name="Zhang Y.Q."/>
            <person name="Mitsuda N."/>
            <person name="Wang M."/>
            <person name="Liu G.H."/>
            <person name="Pecoraro L."/>
            <person name="Huang H.X."/>
            <person name="Xiao X.J."/>
            <person name="Lin M."/>
            <person name="Wu X.Y."/>
            <person name="Wu W.L."/>
            <person name="Chen Y.Y."/>
            <person name="Chang S.B."/>
            <person name="Sakamoto S."/>
            <person name="Ohme-Takagi M."/>
            <person name="Yagi M."/>
            <person name="Zeng S.J."/>
            <person name="Shen C.Y."/>
            <person name="Yeh C.M."/>
            <person name="Luo Y.B."/>
            <person name="Tsai W.C."/>
            <person name="Van de Peer Y."/>
            <person name="Liu Z.J."/>
        </authorList>
    </citation>
    <scope>NUCLEOTIDE SEQUENCE [LARGE SCALE GENOMIC DNA]</scope>
    <source>
        <strain evidence="4">cv. Shenzhen</strain>
        <tissue evidence="3">Stem</tissue>
    </source>
</reference>
<protein>
    <submittedName>
        <fullName evidence="3">Uncharacterized protein</fullName>
    </submittedName>
</protein>
<dbReference type="EMBL" id="KZ451982">
    <property type="protein sequence ID" value="PKA54649.1"/>
    <property type="molecule type" value="Genomic_DNA"/>
</dbReference>
<feature type="region of interest" description="Disordered" evidence="1">
    <location>
        <begin position="29"/>
        <end position="52"/>
    </location>
</feature>
<dbReference type="STRING" id="1088818.A0A2I0AGF1"/>
<feature type="transmembrane region" description="Helical" evidence="2">
    <location>
        <begin position="12"/>
        <end position="30"/>
    </location>
</feature>
<evidence type="ECO:0000256" key="1">
    <source>
        <dbReference type="SAM" id="MobiDB-lite"/>
    </source>
</evidence>
<organism evidence="3 4">
    <name type="scientific">Apostasia shenzhenica</name>
    <dbReference type="NCBI Taxonomy" id="1088818"/>
    <lineage>
        <taxon>Eukaryota</taxon>
        <taxon>Viridiplantae</taxon>
        <taxon>Streptophyta</taxon>
        <taxon>Embryophyta</taxon>
        <taxon>Tracheophyta</taxon>
        <taxon>Spermatophyta</taxon>
        <taxon>Magnoliopsida</taxon>
        <taxon>Liliopsida</taxon>
        <taxon>Asparagales</taxon>
        <taxon>Orchidaceae</taxon>
        <taxon>Apostasioideae</taxon>
        <taxon>Apostasia</taxon>
    </lineage>
</organism>
<keyword evidence="4" id="KW-1185">Reference proteome</keyword>
<feature type="transmembrane region" description="Helical" evidence="2">
    <location>
        <begin position="56"/>
        <end position="77"/>
    </location>
</feature>